<gene>
    <name evidence="2" type="ORF">EJ04DRAFT_305313</name>
</gene>
<keyword evidence="3" id="KW-1185">Reference proteome</keyword>
<feature type="region of interest" description="Disordered" evidence="1">
    <location>
        <begin position="77"/>
        <end position="119"/>
    </location>
</feature>
<evidence type="ECO:0000313" key="3">
    <source>
        <dbReference type="Proteomes" id="UP000799444"/>
    </source>
</evidence>
<reference evidence="2" key="1">
    <citation type="journal article" date="2020" name="Stud. Mycol.">
        <title>101 Dothideomycetes genomes: a test case for predicting lifestyles and emergence of pathogens.</title>
        <authorList>
            <person name="Haridas S."/>
            <person name="Albert R."/>
            <person name="Binder M."/>
            <person name="Bloem J."/>
            <person name="Labutti K."/>
            <person name="Salamov A."/>
            <person name="Andreopoulos B."/>
            <person name="Baker S."/>
            <person name="Barry K."/>
            <person name="Bills G."/>
            <person name="Bluhm B."/>
            <person name="Cannon C."/>
            <person name="Castanera R."/>
            <person name="Culley D."/>
            <person name="Daum C."/>
            <person name="Ezra D."/>
            <person name="Gonzalez J."/>
            <person name="Henrissat B."/>
            <person name="Kuo A."/>
            <person name="Liang C."/>
            <person name="Lipzen A."/>
            <person name="Lutzoni F."/>
            <person name="Magnuson J."/>
            <person name="Mondo S."/>
            <person name="Nolan M."/>
            <person name="Ohm R."/>
            <person name="Pangilinan J."/>
            <person name="Park H.-J."/>
            <person name="Ramirez L."/>
            <person name="Alfaro M."/>
            <person name="Sun H."/>
            <person name="Tritt A."/>
            <person name="Yoshinaga Y."/>
            <person name="Zwiers L.-H."/>
            <person name="Turgeon B."/>
            <person name="Goodwin S."/>
            <person name="Spatafora J."/>
            <person name="Crous P."/>
            <person name="Grigoriev I."/>
        </authorList>
    </citation>
    <scope>NUCLEOTIDE SEQUENCE</scope>
    <source>
        <strain evidence="2">CBS 125425</strain>
    </source>
</reference>
<feature type="compositionally biased region" description="Polar residues" evidence="1">
    <location>
        <begin position="21"/>
        <end position="48"/>
    </location>
</feature>
<comment type="caution">
    <text evidence="2">The sequence shown here is derived from an EMBL/GenBank/DDBJ whole genome shotgun (WGS) entry which is preliminary data.</text>
</comment>
<proteinExistence type="predicted"/>
<evidence type="ECO:0000313" key="2">
    <source>
        <dbReference type="EMBL" id="KAF2732672.1"/>
    </source>
</evidence>
<dbReference type="EMBL" id="ML996173">
    <property type="protein sequence ID" value="KAF2732672.1"/>
    <property type="molecule type" value="Genomic_DNA"/>
</dbReference>
<organism evidence="2 3">
    <name type="scientific">Polyplosphaeria fusca</name>
    <dbReference type="NCBI Taxonomy" id="682080"/>
    <lineage>
        <taxon>Eukaryota</taxon>
        <taxon>Fungi</taxon>
        <taxon>Dikarya</taxon>
        <taxon>Ascomycota</taxon>
        <taxon>Pezizomycotina</taxon>
        <taxon>Dothideomycetes</taxon>
        <taxon>Pleosporomycetidae</taxon>
        <taxon>Pleosporales</taxon>
        <taxon>Tetraplosphaeriaceae</taxon>
        <taxon>Polyplosphaeria</taxon>
    </lineage>
</organism>
<name>A0A9P4UY11_9PLEO</name>
<accession>A0A9P4UY11</accession>
<dbReference type="Proteomes" id="UP000799444">
    <property type="component" value="Unassembled WGS sequence"/>
</dbReference>
<feature type="region of interest" description="Disordered" evidence="1">
    <location>
        <begin position="1"/>
        <end position="56"/>
    </location>
</feature>
<protein>
    <submittedName>
        <fullName evidence="2">Uncharacterized protein</fullName>
    </submittedName>
</protein>
<sequence>MENQAKRQRVQEPRRRPSRLPTASSQLLHLTCSVQPSRQVPSRSTVSSPHRPRNAGLFNALRSPFFRRLTDDQRISHTPSSLISASFSQSSRAIPRPPREDGGMRVTTRLPCQAPDPPTVSSASMYNLQFRAGREVPLLSVTVPSNL</sequence>
<evidence type="ECO:0000256" key="1">
    <source>
        <dbReference type="SAM" id="MobiDB-lite"/>
    </source>
</evidence>
<dbReference type="AlphaFoldDB" id="A0A9P4UY11"/>
<feature type="compositionally biased region" description="Low complexity" evidence="1">
    <location>
        <begin position="80"/>
        <end position="91"/>
    </location>
</feature>